<organism evidence="3 4">
    <name type="scientific">Sordaria macrospora</name>
    <dbReference type="NCBI Taxonomy" id="5147"/>
    <lineage>
        <taxon>Eukaryota</taxon>
        <taxon>Fungi</taxon>
        <taxon>Dikarya</taxon>
        <taxon>Ascomycota</taxon>
        <taxon>Pezizomycotina</taxon>
        <taxon>Sordariomycetes</taxon>
        <taxon>Sordariomycetidae</taxon>
        <taxon>Sordariales</taxon>
        <taxon>Sordariaceae</taxon>
        <taxon>Sordaria</taxon>
    </lineage>
</organism>
<dbReference type="VEuPathDB" id="FungiDB:SMAC_08530"/>
<comment type="caution">
    <text evidence="3">The sequence shown here is derived from an EMBL/GenBank/DDBJ whole genome shotgun (WGS) entry which is preliminary data.</text>
</comment>
<feature type="coiled-coil region" evidence="1">
    <location>
        <begin position="79"/>
        <end position="203"/>
    </location>
</feature>
<accession>A0A8S8ZFR9</accession>
<keyword evidence="1" id="KW-0175">Coiled coil</keyword>
<proteinExistence type="predicted"/>
<dbReference type="AlphaFoldDB" id="A0A8S8ZFR9"/>
<evidence type="ECO:0000256" key="2">
    <source>
        <dbReference type="SAM" id="MobiDB-lite"/>
    </source>
</evidence>
<dbReference type="EMBL" id="NMPR01000219">
    <property type="protein sequence ID" value="KAA8627948.1"/>
    <property type="molecule type" value="Genomic_DNA"/>
</dbReference>
<name>A0A8S8ZFR9_SORMA</name>
<evidence type="ECO:0000313" key="4">
    <source>
        <dbReference type="Proteomes" id="UP000433876"/>
    </source>
</evidence>
<dbReference type="Gene3D" id="1.10.287.1490">
    <property type="match status" value="1"/>
</dbReference>
<feature type="compositionally biased region" description="Basic and acidic residues" evidence="2">
    <location>
        <begin position="1"/>
        <end position="17"/>
    </location>
</feature>
<dbReference type="OMA" id="QEMANWR"/>
<evidence type="ECO:0000256" key="1">
    <source>
        <dbReference type="SAM" id="Coils"/>
    </source>
</evidence>
<dbReference type="Proteomes" id="UP000433876">
    <property type="component" value="Unassembled WGS sequence"/>
</dbReference>
<feature type="region of interest" description="Disordered" evidence="2">
    <location>
        <begin position="1"/>
        <end position="36"/>
    </location>
</feature>
<protein>
    <submittedName>
        <fullName evidence="3">Uncharacterized protein</fullName>
    </submittedName>
</protein>
<gene>
    <name evidence="3" type="ORF">SMACR_08530</name>
</gene>
<reference evidence="3 4" key="1">
    <citation type="submission" date="2017-07" db="EMBL/GenBank/DDBJ databases">
        <title>Genome sequence of the Sordaria macrospora wild type strain R19027.</title>
        <authorList>
            <person name="Nowrousian M."/>
            <person name="Teichert I."/>
            <person name="Kueck U."/>
        </authorList>
    </citation>
    <scope>NUCLEOTIDE SEQUENCE [LARGE SCALE GENOMIC DNA]</scope>
    <source>
        <strain evidence="3 4">R19027</strain>
        <tissue evidence="3">Mycelium</tissue>
    </source>
</reference>
<sequence length="243" mass="29016">MPAHRVYIETRAVDRSPRNPNPRSPPSPRHRPRTRSEERIYVYRDNLSTENITNTMTDHDRVLREAYDEAYRQNQTLRNKLAERDHKLAEKDLDLAEKDGRINQLQAQNLNLRQTLDSLSDVEGRQDDLIHDLKRKTSKLRKDKDDLKAENRELRHESEGKMRHMADQINALKQEMANWRLQCESEKRKNIDLERRCGRLRENLDLHRGQSETFRTQSESLRAENDQLREIIDLAQPLRVFRH</sequence>
<evidence type="ECO:0000313" key="3">
    <source>
        <dbReference type="EMBL" id="KAA8627948.1"/>
    </source>
</evidence>